<gene>
    <name evidence="1" type="ORF">Tco_0623979</name>
</gene>
<keyword evidence="2" id="KW-1185">Reference proteome</keyword>
<dbReference type="EMBL" id="BQNB010008529">
    <property type="protein sequence ID" value="GJS50617.1"/>
    <property type="molecule type" value="Genomic_DNA"/>
</dbReference>
<protein>
    <submittedName>
        <fullName evidence="1">Uncharacterized protein</fullName>
    </submittedName>
</protein>
<name>A0ABQ4WCP3_9ASTR</name>
<dbReference type="Proteomes" id="UP001151760">
    <property type="component" value="Unassembled WGS sequence"/>
</dbReference>
<evidence type="ECO:0000313" key="2">
    <source>
        <dbReference type="Proteomes" id="UP001151760"/>
    </source>
</evidence>
<sequence>MNTDQLLEELLKTLKPNPRVKVEEPEGSDDYTEVSFDDEKILRHHYTTHVTPLPLAYTPLPPCLTTMEPLDAFSMGNEVISILPAREIDEFIKSSVDDLVLILRESEVTLVSVDLECSMPIDSQHLPCIVVLGDEEIDLLLRDDVDTLSTGDREIDFDPSRDIEEKCGFLLNFKILQKTKNDRARYELDAKRGVVGSL</sequence>
<proteinExistence type="predicted"/>
<organism evidence="1 2">
    <name type="scientific">Tanacetum coccineum</name>
    <dbReference type="NCBI Taxonomy" id="301880"/>
    <lineage>
        <taxon>Eukaryota</taxon>
        <taxon>Viridiplantae</taxon>
        <taxon>Streptophyta</taxon>
        <taxon>Embryophyta</taxon>
        <taxon>Tracheophyta</taxon>
        <taxon>Spermatophyta</taxon>
        <taxon>Magnoliopsida</taxon>
        <taxon>eudicotyledons</taxon>
        <taxon>Gunneridae</taxon>
        <taxon>Pentapetalae</taxon>
        <taxon>asterids</taxon>
        <taxon>campanulids</taxon>
        <taxon>Asterales</taxon>
        <taxon>Asteraceae</taxon>
        <taxon>Asteroideae</taxon>
        <taxon>Anthemideae</taxon>
        <taxon>Anthemidinae</taxon>
        <taxon>Tanacetum</taxon>
    </lineage>
</organism>
<reference evidence="1" key="1">
    <citation type="journal article" date="2022" name="Int. J. Mol. Sci.">
        <title>Draft Genome of Tanacetum Coccineum: Genomic Comparison of Closely Related Tanacetum-Family Plants.</title>
        <authorList>
            <person name="Yamashiro T."/>
            <person name="Shiraishi A."/>
            <person name="Nakayama K."/>
            <person name="Satake H."/>
        </authorList>
    </citation>
    <scope>NUCLEOTIDE SEQUENCE</scope>
</reference>
<reference evidence="1" key="2">
    <citation type="submission" date="2022-01" db="EMBL/GenBank/DDBJ databases">
        <authorList>
            <person name="Yamashiro T."/>
            <person name="Shiraishi A."/>
            <person name="Satake H."/>
            <person name="Nakayama K."/>
        </authorList>
    </citation>
    <scope>NUCLEOTIDE SEQUENCE</scope>
</reference>
<accession>A0ABQ4WCP3</accession>
<evidence type="ECO:0000313" key="1">
    <source>
        <dbReference type="EMBL" id="GJS50617.1"/>
    </source>
</evidence>
<comment type="caution">
    <text evidence="1">The sequence shown here is derived from an EMBL/GenBank/DDBJ whole genome shotgun (WGS) entry which is preliminary data.</text>
</comment>